<sequence length="1142" mass="128053">MPLQNKVTHDTKVTQEERTVPVFRHSNEDSVIDEAKVTQEERTVPVFRHSNEDSVVEETDVIGDLPILNTVTPEAKNTSEDGVAPCFDSADEESIVEETGGIEHMTEQNMVIPEADIVSEDVVAPCFDSSNECMMVEEIIADTEELTVSLPDHEHVKAVEDVTEQNTAIPEASIISEDDIAPYFDSSNEGLMVGEMLVDTTEEAGVSSPNQAHQKVAAESATFCFHEHTTVDEEELENVARVEAESASVVGPGVELPTRDDVSEDSVSETIKESRSTPWSCEHEKQEVGAATFSDREPRTQAREELNNVATVESDFIGGFELADTRGSENDQVNIDSAREEEVANELESTPLYPDHVDHELKTGSRFCEPLPNFIQTEETTNFEHHVESLIQSLERHERKKWEIPKEAFELPEVLKSGISEVHDTLEQDSCELKRQTDKHGRKKWEIPRETFKLPVLDDEVVGVIEEKEDQESVTLSAEKPERKKWKIQKEVFEVPTLFAEAVQETSEQEGFVIKTAFEEEMRIRDDRFSKILFSEESDQHGEAQKEFSADEEVVVPDEGVFPGVCDDNSPDHVEKEWMPEIKMLGEEERVNQFNETCDPQETKVEEGAAAGQEECTKGQEDINVKDELKRTLGMLWKKICKSQQDEDLETGDSMTEENYTFKDEKGRGGVDKGLNLKGPVELVESPRQQDDIEVLNFSDQSSGDEENRKETSSSSQFEANGSKPFNSGVFISTTEVTEDSSSESAPCKLQEDDSRSCAEETCKQYYTANDVESHSEEIQSSLGSVGSAETTQIHGHGADKSLKKGSPEKKSPPSDVNECGWIDCEAADNINTSLVTRKAKTDDDKPSGMEATGSMRKEVTPDQEVLNNIMRAKEIERIVVERTIREVRERAFAEARERAARDRASAEAQQKALADDQERSQETSSEAKLAAEKNSLEGKRKSELERAAVERATAEARQRALEKAMSRQEQVSHGSSSKSANAADPGSSSKDRLTNDKPSESAMRFKSRNERHQRVAERAAKALEEKNMRDLLVQREQAERSRLSEVLDADVKRWASGKTSNLRALLSTLQYILGPDSGWKPIHLTDILTADAVKKAYRKATLFVHPDKLQQRGASIKQKYICEQVFDLLKEAWNKFDRDER</sequence>
<dbReference type="Gene3D" id="1.10.287.110">
    <property type="entry name" value="DnaJ domain"/>
    <property type="match status" value="1"/>
</dbReference>
<feature type="compositionally biased region" description="Basic and acidic residues" evidence="2">
    <location>
        <begin position="930"/>
        <end position="967"/>
    </location>
</feature>
<feature type="region of interest" description="Disordered" evidence="2">
    <location>
        <begin position="836"/>
        <end position="863"/>
    </location>
</feature>
<feature type="compositionally biased region" description="Polar residues" evidence="2">
    <location>
        <begin position="713"/>
        <end position="732"/>
    </location>
</feature>
<feature type="compositionally biased region" description="Polar residues" evidence="2">
    <location>
        <begin position="779"/>
        <end position="794"/>
    </location>
</feature>
<feature type="region of interest" description="Disordered" evidence="2">
    <location>
        <begin position="252"/>
        <end position="279"/>
    </location>
</feature>
<dbReference type="GO" id="GO:0005737">
    <property type="term" value="C:cytoplasm"/>
    <property type="evidence" value="ECO:0007669"/>
    <property type="project" value="TreeGrafter"/>
</dbReference>
<feature type="compositionally biased region" description="Basic and acidic residues" evidence="2">
    <location>
        <begin position="750"/>
        <end position="763"/>
    </location>
</feature>
<dbReference type="CDD" id="cd06257">
    <property type="entry name" value="DnaJ"/>
    <property type="match status" value="1"/>
</dbReference>
<feature type="compositionally biased region" description="Basic and acidic residues" evidence="2">
    <location>
        <begin position="990"/>
        <end position="1000"/>
    </location>
</feature>
<dbReference type="EnsemblPlants" id="Kaladp0095s0710.1.v1.1">
    <property type="protein sequence ID" value="Kaladp0095s0710.1.v1.1"/>
    <property type="gene ID" value="Kaladp0095s0710.v1.1"/>
</dbReference>
<dbReference type="GO" id="GO:0072318">
    <property type="term" value="P:clathrin coat disassembly"/>
    <property type="evidence" value="ECO:0007669"/>
    <property type="project" value="TreeGrafter"/>
</dbReference>
<dbReference type="GO" id="GO:0031982">
    <property type="term" value="C:vesicle"/>
    <property type="evidence" value="ECO:0007669"/>
    <property type="project" value="TreeGrafter"/>
</dbReference>
<feature type="compositionally biased region" description="Basic and acidic residues" evidence="2">
    <location>
        <begin position="797"/>
        <end position="813"/>
    </location>
</feature>
<feature type="domain" description="J" evidence="3">
    <location>
        <begin position="1078"/>
        <end position="1142"/>
    </location>
</feature>
<dbReference type="PROSITE" id="PS50076">
    <property type="entry name" value="DNAJ_2"/>
    <property type="match status" value="1"/>
</dbReference>
<evidence type="ECO:0000256" key="2">
    <source>
        <dbReference type="SAM" id="MobiDB-lite"/>
    </source>
</evidence>
<reference evidence="4" key="1">
    <citation type="submission" date="2021-01" db="UniProtKB">
        <authorList>
            <consortium name="EnsemblPlants"/>
        </authorList>
    </citation>
    <scope>IDENTIFICATION</scope>
</reference>
<feature type="compositionally biased region" description="Basic and acidic residues" evidence="2">
    <location>
        <begin position="895"/>
        <end position="906"/>
    </location>
</feature>
<dbReference type="Proteomes" id="UP000594263">
    <property type="component" value="Unplaced"/>
</dbReference>
<organism evidence="4 5">
    <name type="scientific">Kalanchoe fedtschenkoi</name>
    <name type="common">Lavender scallops</name>
    <name type="synonym">South American air plant</name>
    <dbReference type="NCBI Taxonomy" id="63787"/>
    <lineage>
        <taxon>Eukaryota</taxon>
        <taxon>Viridiplantae</taxon>
        <taxon>Streptophyta</taxon>
        <taxon>Embryophyta</taxon>
        <taxon>Tracheophyta</taxon>
        <taxon>Spermatophyta</taxon>
        <taxon>Magnoliopsida</taxon>
        <taxon>eudicotyledons</taxon>
        <taxon>Gunneridae</taxon>
        <taxon>Pentapetalae</taxon>
        <taxon>Saxifragales</taxon>
        <taxon>Crassulaceae</taxon>
        <taxon>Kalanchoe</taxon>
    </lineage>
</organism>
<dbReference type="FunFam" id="1.10.287.110:FF:000009">
    <property type="entry name" value="Auxilin-related protein 1"/>
    <property type="match status" value="1"/>
</dbReference>
<keyword evidence="1" id="KW-0175">Coiled coil</keyword>
<dbReference type="InterPro" id="IPR036869">
    <property type="entry name" value="J_dom_sf"/>
</dbReference>
<dbReference type="GO" id="GO:0030276">
    <property type="term" value="F:clathrin binding"/>
    <property type="evidence" value="ECO:0007669"/>
    <property type="project" value="TreeGrafter"/>
</dbReference>
<dbReference type="InterPro" id="IPR001623">
    <property type="entry name" value="DnaJ_domain"/>
</dbReference>
<dbReference type="SUPFAM" id="SSF46565">
    <property type="entry name" value="Chaperone J-domain"/>
    <property type="match status" value="1"/>
</dbReference>
<dbReference type="GO" id="GO:0072583">
    <property type="term" value="P:clathrin-dependent endocytosis"/>
    <property type="evidence" value="ECO:0007669"/>
    <property type="project" value="TreeGrafter"/>
</dbReference>
<dbReference type="PANTHER" id="PTHR23172:SF87">
    <property type="entry name" value="CHAPERONE DNAJ-DOMAIN SUPERFAMILY PROTEIN"/>
    <property type="match status" value="1"/>
</dbReference>
<feature type="compositionally biased region" description="Polar residues" evidence="2">
    <location>
        <begin position="968"/>
        <end position="981"/>
    </location>
</feature>
<name>A0A7N1A4C0_KALFE</name>
<dbReference type="PANTHER" id="PTHR23172">
    <property type="entry name" value="AUXILIN/CYCLIN G-ASSOCIATED KINASE-RELATED"/>
    <property type="match status" value="1"/>
</dbReference>
<feature type="region of interest" description="Disordered" evidence="2">
    <location>
        <begin position="895"/>
        <end position="1012"/>
    </location>
</feature>
<feature type="compositionally biased region" description="Basic and acidic residues" evidence="2">
    <location>
        <begin position="270"/>
        <end position="279"/>
    </location>
</feature>
<evidence type="ECO:0000313" key="5">
    <source>
        <dbReference type="Proteomes" id="UP000594263"/>
    </source>
</evidence>
<protein>
    <recommendedName>
        <fullName evidence="3">J domain-containing protein</fullName>
    </recommendedName>
</protein>
<keyword evidence="5" id="KW-1185">Reference proteome</keyword>
<dbReference type="AlphaFoldDB" id="A0A7N1A4C0"/>
<accession>A0A7N1A4C0</accession>
<feature type="region of interest" description="Disordered" evidence="2">
    <location>
        <begin position="644"/>
        <end position="819"/>
    </location>
</feature>
<proteinExistence type="predicted"/>
<dbReference type="Gramene" id="Kaladp0095s0710.1.v1.1">
    <property type="protein sequence ID" value="Kaladp0095s0710.1.v1.1"/>
    <property type="gene ID" value="Kaladp0095s0710.v1.1"/>
</dbReference>
<evidence type="ECO:0000256" key="1">
    <source>
        <dbReference type="ARBA" id="ARBA00023054"/>
    </source>
</evidence>
<evidence type="ECO:0000313" key="4">
    <source>
        <dbReference type="EnsemblPlants" id="Kaladp0095s0710.1.v1.1"/>
    </source>
</evidence>
<feature type="compositionally biased region" description="Basic and acidic residues" evidence="2">
    <location>
        <begin position="660"/>
        <end position="671"/>
    </location>
</feature>
<evidence type="ECO:0000259" key="3">
    <source>
        <dbReference type="PROSITE" id="PS50076"/>
    </source>
</evidence>